<dbReference type="Gene3D" id="1.20.1260.10">
    <property type="match status" value="1"/>
</dbReference>
<evidence type="ECO:0000313" key="2">
    <source>
        <dbReference type="Proteomes" id="UP000282323"/>
    </source>
</evidence>
<keyword evidence="2" id="KW-1185">Reference proteome</keyword>
<dbReference type="PANTHER" id="PTHR30565:SF9">
    <property type="entry name" value="PROTEIN YCIF"/>
    <property type="match status" value="1"/>
</dbReference>
<dbReference type="RefSeq" id="WP_124195723.1">
    <property type="nucleotide sequence ID" value="NZ_REGA01000008.1"/>
</dbReference>
<name>A0A3N6LVW2_NATCH</name>
<dbReference type="AlphaFoldDB" id="A0A3N6LVW2"/>
<dbReference type="EMBL" id="REGA01000008">
    <property type="protein sequence ID" value="RQG94653.1"/>
    <property type="molecule type" value="Genomic_DNA"/>
</dbReference>
<dbReference type="PANTHER" id="PTHR30565">
    <property type="entry name" value="PROTEIN YCIF"/>
    <property type="match status" value="1"/>
</dbReference>
<proteinExistence type="predicted"/>
<protein>
    <submittedName>
        <fullName evidence="1">DUF892 family protein</fullName>
    </submittedName>
</protein>
<sequence length="167" mass="19011">MNVETLEDLFEYQLRHAYYVERTHVELLEELAADASTANLRETLTNHRAETAEQIDRLEGIFAWIGRRPRASRSRTADGLAESWQLRTDGTDGTIVPDDLETALLAERLEIRAYESLLRIAGRLAYAPDVIEPLEETLAEERDALERLEALDSGWLFQGDPAGTERR</sequence>
<evidence type="ECO:0000313" key="1">
    <source>
        <dbReference type="EMBL" id="RQG94653.1"/>
    </source>
</evidence>
<dbReference type="Pfam" id="PF05974">
    <property type="entry name" value="DUF892"/>
    <property type="match status" value="1"/>
</dbReference>
<comment type="caution">
    <text evidence="1">The sequence shown here is derived from an EMBL/GenBank/DDBJ whole genome shotgun (WGS) entry which is preliminary data.</text>
</comment>
<accession>A0A3N6LVW2</accession>
<dbReference type="InterPro" id="IPR047114">
    <property type="entry name" value="YciF"/>
</dbReference>
<dbReference type="OrthoDB" id="192254at2157"/>
<dbReference type="Proteomes" id="UP000282323">
    <property type="component" value="Unassembled WGS sequence"/>
</dbReference>
<gene>
    <name evidence="1" type="ORF">EA473_11265</name>
</gene>
<dbReference type="InterPro" id="IPR012347">
    <property type="entry name" value="Ferritin-like"/>
</dbReference>
<dbReference type="SUPFAM" id="SSF47240">
    <property type="entry name" value="Ferritin-like"/>
    <property type="match status" value="1"/>
</dbReference>
<dbReference type="InterPro" id="IPR009078">
    <property type="entry name" value="Ferritin-like_SF"/>
</dbReference>
<organism evidence="1 2">
    <name type="scientific">Natrarchaeobius chitinivorans</name>
    <dbReference type="NCBI Taxonomy" id="1679083"/>
    <lineage>
        <taxon>Archaea</taxon>
        <taxon>Methanobacteriati</taxon>
        <taxon>Methanobacteriota</taxon>
        <taxon>Stenosarchaea group</taxon>
        <taxon>Halobacteria</taxon>
        <taxon>Halobacteriales</taxon>
        <taxon>Natrialbaceae</taxon>
        <taxon>Natrarchaeobius</taxon>
    </lineage>
</organism>
<dbReference type="InterPro" id="IPR010287">
    <property type="entry name" value="DUF892_YciF-like"/>
</dbReference>
<reference evidence="1 2" key="1">
    <citation type="submission" date="2018-10" db="EMBL/GenBank/DDBJ databases">
        <title>Natrarchaeobius chitinivorans gen. nov., sp. nov., and Natrarchaeobius haloalkaliphilus sp. nov., alkaliphilic, chitin-utilizing haloarchaea from hypersaline alkaline lakes.</title>
        <authorList>
            <person name="Sorokin D.Y."/>
            <person name="Elcheninov A.G."/>
            <person name="Kostrikina N.A."/>
            <person name="Bale N.J."/>
            <person name="Sinninghe Damste J.S."/>
            <person name="Khijniak T.V."/>
            <person name="Kublanov I.V."/>
            <person name="Toshchakov S.V."/>
        </authorList>
    </citation>
    <scope>NUCLEOTIDE SEQUENCE [LARGE SCALE GENOMIC DNA]</scope>
    <source>
        <strain evidence="1 2">AArcht4T</strain>
    </source>
</reference>